<evidence type="ECO:0000256" key="3">
    <source>
        <dbReference type="ARBA" id="ARBA00011991"/>
    </source>
</evidence>
<evidence type="ECO:0000256" key="5">
    <source>
        <dbReference type="ARBA" id="ARBA00022573"/>
    </source>
</evidence>
<evidence type="ECO:0000256" key="1">
    <source>
        <dbReference type="ARBA" id="ARBA00005049"/>
    </source>
</evidence>
<keyword evidence="5" id="KW-0169">Cobalamin biosynthesis</keyword>
<evidence type="ECO:0000256" key="4">
    <source>
        <dbReference type="ARBA" id="ARBA00015486"/>
    </source>
</evidence>
<dbReference type="Gene3D" id="3.40.50.10210">
    <property type="match status" value="1"/>
</dbReference>
<accession>A0ABX2U534</accession>
<evidence type="ECO:0000313" key="11">
    <source>
        <dbReference type="Proteomes" id="UP000185657"/>
    </source>
</evidence>
<keyword evidence="6" id="KW-0328">Glycosyltransferase</keyword>
<dbReference type="RefSeq" id="WP_082876974.1">
    <property type="nucleotide sequence ID" value="NZ_CP017476.1"/>
</dbReference>
<evidence type="ECO:0000313" key="10">
    <source>
        <dbReference type="EMBL" id="OAD40932.1"/>
    </source>
</evidence>
<dbReference type="InterPro" id="IPR003200">
    <property type="entry name" value="Nict_dMeBzImd_PRibTrfase"/>
</dbReference>
<keyword evidence="11" id="KW-1185">Reference proteome</keyword>
<comment type="similarity">
    <text evidence="2">Belongs to the CobT family.</text>
</comment>
<organism evidence="10 11">
    <name type="scientific">Hydrogenophaga crassostreae</name>
    <dbReference type="NCBI Taxonomy" id="1763535"/>
    <lineage>
        <taxon>Bacteria</taxon>
        <taxon>Pseudomonadati</taxon>
        <taxon>Pseudomonadota</taxon>
        <taxon>Betaproteobacteria</taxon>
        <taxon>Burkholderiales</taxon>
        <taxon>Comamonadaceae</taxon>
        <taxon>Hydrogenophaga</taxon>
    </lineage>
</organism>
<evidence type="ECO:0000256" key="2">
    <source>
        <dbReference type="ARBA" id="ARBA00007110"/>
    </source>
</evidence>
<evidence type="ECO:0000256" key="7">
    <source>
        <dbReference type="ARBA" id="ARBA00022679"/>
    </source>
</evidence>
<dbReference type="InterPro" id="IPR023195">
    <property type="entry name" value="Nict_dMeBzImd_PRibTrfase_N"/>
</dbReference>
<reference evidence="10 11" key="1">
    <citation type="submission" date="2016-02" db="EMBL/GenBank/DDBJ databases">
        <title>Draft genome sequence of Hydrogenophaga sp. LPB0072.</title>
        <authorList>
            <person name="Shin S.-K."/>
            <person name="Yi H."/>
        </authorList>
    </citation>
    <scope>NUCLEOTIDE SEQUENCE [LARGE SCALE GENOMIC DNA]</scope>
    <source>
        <strain evidence="10 11">LPB0072</strain>
    </source>
</reference>
<dbReference type="InterPro" id="IPR036087">
    <property type="entry name" value="Nict_dMeBzImd_PRibTrfase_sf"/>
</dbReference>
<dbReference type="InterPro" id="IPR017846">
    <property type="entry name" value="Nict_dMeBzImd_PRibTrfase_bact"/>
</dbReference>
<dbReference type="Gene3D" id="1.10.1610.10">
    <property type="match status" value="1"/>
</dbReference>
<proteinExistence type="inferred from homology"/>
<keyword evidence="7" id="KW-0808">Transferase</keyword>
<comment type="pathway">
    <text evidence="1">Nucleoside biosynthesis; alpha-ribazole biosynthesis; alpha-ribazole from 5,6-dimethylbenzimidazole: step 1/2.</text>
</comment>
<dbReference type="SUPFAM" id="SSF52733">
    <property type="entry name" value="Nicotinate mononucleotide:5,6-dimethylbenzimidazole phosphoribosyltransferase (CobT)"/>
    <property type="match status" value="1"/>
</dbReference>
<comment type="caution">
    <text evidence="10">The sequence shown here is derived from an EMBL/GenBank/DDBJ whole genome shotgun (WGS) entry which is preliminary data.</text>
</comment>
<dbReference type="Pfam" id="PF02277">
    <property type="entry name" value="DBI_PRT"/>
    <property type="match status" value="1"/>
</dbReference>
<dbReference type="EC" id="2.4.2.21" evidence="3 9"/>
<dbReference type="PANTHER" id="PTHR43463">
    <property type="entry name" value="NICOTINATE-NUCLEOTIDE--DIMETHYLBENZIMIDAZOLE PHOSPHORIBOSYLTRANSFERASE"/>
    <property type="match status" value="1"/>
</dbReference>
<dbReference type="Proteomes" id="UP000185657">
    <property type="component" value="Unassembled WGS sequence"/>
</dbReference>
<dbReference type="EMBL" id="LVWD01000026">
    <property type="protein sequence ID" value="OAD40932.1"/>
    <property type="molecule type" value="Genomic_DNA"/>
</dbReference>
<sequence>MTDSTEPVLETPAPLTAEVPELRLPEVVAANNPTLVFELHQLFRSTLVHDDALGRVKGIAQQLAHIQHVPPRTFESVALQEPQLVVFAADHGICDEGVSAFPQEATRQRVLHMLRGKGSTNSLATLHGFQVSVVDAGVASHLLPADHGRTVVPLLLRKIGYGTRNMVLRRAMSSTQVVAALHAGMDVVRHLPGNVIALGDVGVGSTSCAALLLVRLCGVPLEDACGRGSGLDDSQLKIKHEVLQLALKRHRKATDPLDILGAMGGFEIAMMVGAMLQAASERRAVIVDGFVATAAALVARALSPNVMDYLIFAHRSAEPGHRLMLIHLQVQPVVDMELRMGQGVGTLLAWPLIKAAEHLINAG</sequence>
<dbReference type="PANTHER" id="PTHR43463:SF1">
    <property type="entry name" value="NICOTINATE-NUCLEOTIDE--DIMETHYLBENZIMIDAZOLE PHOSPHORIBOSYLTRANSFERASE"/>
    <property type="match status" value="1"/>
</dbReference>
<dbReference type="NCBIfam" id="NF000996">
    <property type="entry name" value="PRK00105.1"/>
    <property type="match status" value="1"/>
</dbReference>
<protein>
    <recommendedName>
        <fullName evidence="4 9">Nicotinate-nucleotide--dimethylbenzimidazole phosphoribosyltransferase</fullName>
        <ecNumber evidence="3 9">2.4.2.21</ecNumber>
    </recommendedName>
</protein>
<evidence type="ECO:0000256" key="6">
    <source>
        <dbReference type="ARBA" id="ARBA00022676"/>
    </source>
</evidence>
<dbReference type="CDD" id="cd02439">
    <property type="entry name" value="DMB-PRT_CobT"/>
    <property type="match status" value="1"/>
</dbReference>
<comment type="catalytic activity">
    <reaction evidence="8">
        <text>5,6-dimethylbenzimidazole + nicotinate beta-D-ribonucleotide = alpha-ribazole 5'-phosphate + nicotinate + H(+)</text>
        <dbReference type="Rhea" id="RHEA:11196"/>
        <dbReference type="ChEBI" id="CHEBI:15378"/>
        <dbReference type="ChEBI" id="CHEBI:15890"/>
        <dbReference type="ChEBI" id="CHEBI:32544"/>
        <dbReference type="ChEBI" id="CHEBI:57502"/>
        <dbReference type="ChEBI" id="CHEBI:57918"/>
        <dbReference type="EC" id="2.4.2.21"/>
    </reaction>
</comment>
<name>A0ABX2U534_9BURK</name>
<dbReference type="NCBIfam" id="TIGR03160">
    <property type="entry name" value="cobT_DBIPRT"/>
    <property type="match status" value="1"/>
</dbReference>
<evidence type="ECO:0000256" key="9">
    <source>
        <dbReference type="NCBIfam" id="TIGR03160"/>
    </source>
</evidence>
<gene>
    <name evidence="10" type="ORF">LPB72_13300</name>
</gene>
<evidence type="ECO:0000256" key="8">
    <source>
        <dbReference type="ARBA" id="ARBA00047340"/>
    </source>
</evidence>